<sequence length="128" mass="13715">MAAPVAAIPSTDVDMVSDSMDTVSPPLRRRTNLPALDNDSAQQIINAITQVGAQLIDRIDQLGESVNRLEGSIGRLEGSVDRLEGSVSRLEGSVDRLEQTVNNPTNHIALLEGSVNTLTDTLNALQIR</sequence>
<organism evidence="1 2">
    <name type="scientific">Chaetomium globosum (strain ATCC 6205 / CBS 148.51 / DSM 1962 / NBRC 6347 / NRRL 1970)</name>
    <name type="common">Soil fungus</name>
    <dbReference type="NCBI Taxonomy" id="306901"/>
    <lineage>
        <taxon>Eukaryota</taxon>
        <taxon>Fungi</taxon>
        <taxon>Dikarya</taxon>
        <taxon>Ascomycota</taxon>
        <taxon>Pezizomycotina</taxon>
        <taxon>Sordariomycetes</taxon>
        <taxon>Sordariomycetidae</taxon>
        <taxon>Sordariales</taxon>
        <taxon>Chaetomiaceae</taxon>
        <taxon>Chaetomium</taxon>
    </lineage>
</organism>
<dbReference type="VEuPathDB" id="FungiDB:CHGG_07574"/>
<evidence type="ECO:0000313" key="2">
    <source>
        <dbReference type="Proteomes" id="UP000001056"/>
    </source>
</evidence>
<gene>
    <name evidence="1" type="ORF">CHGG_07574</name>
</gene>
<dbReference type="SUPFAM" id="SSF57997">
    <property type="entry name" value="Tropomyosin"/>
    <property type="match status" value="1"/>
</dbReference>
<dbReference type="InParanoid" id="Q2GWT0"/>
<dbReference type="HOGENOM" id="CLU_1959315_0_0_1"/>
<protein>
    <submittedName>
        <fullName evidence="1">Uncharacterized protein</fullName>
    </submittedName>
</protein>
<dbReference type="Gene3D" id="1.20.5.340">
    <property type="match status" value="1"/>
</dbReference>
<evidence type="ECO:0000313" key="1">
    <source>
        <dbReference type="EMBL" id="EAQ86321.1"/>
    </source>
</evidence>
<dbReference type="OrthoDB" id="342281at2759"/>
<dbReference type="AlphaFoldDB" id="Q2GWT0"/>
<proteinExistence type="predicted"/>
<dbReference type="GeneID" id="4393961"/>
<dbReference type="Proteomes" id="UP000001056">
    <property type="component" value="Unassembled WGS sequence"/>
</dbReference>
<name>Q2GWT0_CHAGB</name>
<reference evidence="2" key="1">
    <citation type="journal article" date="2015" name="Genome Announc.">
        <title>Draft genome sequence of the cellulolytic fungus Chaetomium globosum.</title>
        <authorList>
            <person name="Cuomo C.A."/>
            <person name="Untereiner W.A."/>
            <person name="Ma L.-J."/>
            <person name="Grabherr M."/>
            <person name="Birren B.W."/>
        </authorList>
    </citation>
    <scope>NUCLEOTIDE SEQUENCE [LARGE SCALE GENOMIC DNA]</scope>
    <source>
        <strain evidence="2">ATCC 6205 / CBS 148.51 / DSM 1962 / NBRC 6347 / NRRL 1970</strain>
    </source>
</reference>
<accession>Q2GWT0</accession>
<keyword evidence="2" id="KW-1185">Reference proteome</keyword>
<dbReference type="RefSeq" id="XP_001225230.1">
    <property type="nucleotide sequence ID" value="XM_001225229.1"/>
</dbReference>
<dbReference type="EMBL" id="CH408033">
    <property type="protein sequence ID" value="EAQ86321.1"/>
    <property type="molecule type" value="Genomic_DNA"/>
</dbReference>